<accession>A0A667XVG2</accession>
<feature type="domain" description="CCR4-NOT transcription complex subunit 1-like NOT1 connector" evidence="20">
    <location>
        <begin position="1597"/>
        <end position="1801"/>
    </location>
</feature>
<feature type="domain" description="CCR4-Not complex component Not1 C-terminal" evidence="15">
    <location>
        <begin position="1985"/>
        <end position="2294"/>
    </location>
</feature>
<feature type="domain" description="CCR4-NOT transcription complex subunit 1 CAF1-binding" evidence="17">
    <location>
        <begin position="1074"/>
        <end position="1296"/>
    </location>
</feature>
<dbReference type="GO" id="GO:0031047">
    <property type="term" value="P:regulatory ncRNA-mediated gene silencing"/>
    <property type="evidence" value="ECO:0007669"/>
    <property type="project" value="UniProtKB-KW"/>
</dbReference>
<evidence type="ECO:0000259" key="17">
    <source>
        <dbReference type="Pfam" id="PF16415"/>
    </source>
</evidence>
<dbReference type="FunFam" id="1.25.40.180:FF:000005">
    <property type="entry name" value="Ccr4-not transcription complex subunit 1 isoform"/>
    <property type="match status" value="1"/>
</dbReference>
<evidence type="ECO:0000256" key="10">
    <source>
        <dbReference type="ARBA" id="ARBA00025717"/>
    </source>
</evidence>
<dbReference type="PANTHER" id="PTHR13162">
    <property type="entry name" value="CCR4-NOT TRANSCRIPTION COMPLEX"/>
    <property type="match status" value="1"/>
</dbReference>
<dbReference type="InterPro" id="IPR007196">
    <property type="entry name" value="CCR4-Not_Not1_C"/>
</dbReference>
<feature type="domain" description="CCR4-NOT transcription complex subunit 1" evidence="16">
    <location>
        <begin position="1374"/>
        <end position="1521"/>
    </location>
</feature>
<keyword evidence="14" id="KW-0812">Transmembrane</keyword>
<keyword evidence="14" id="KW-0472">Membrane</keyword>
<keyword evidence="4" id="KW-0678">Repressor</keyword>
<protein>
    <recommendedName>
        <fullName evidence="12">CCR4-NOT transcription complex subunit 1</fullName>
    </recommendedName>
    <alternativeName>
        <fullName evidence="11">CCR4-associated factor 1</fullName>
    </alternativeName>
</protein>
<dbReference type="GO" id="GO:0000932">
    <property type="term" value="C:P-body"/>
    <property type="evidence" value="ECO:0007669"/>
    <property type="project" value="TreeGrafter"/>
</dbReference>
<name>A0A667XVG2_9TELE</name>
<evidence type="ECO:0000259" key="19">
    <source>
        <dbReference type="Pfam" id="PF16418"/>
    </source>
</evidence>
<evidence type="ECO:0000256" key="7">
    <source>
        <dbReference type="ARBA" id="ARBA00023158"/>
    </source>
</evidence>
<feature type="compositionally biased region" description="Low complexity" evidence="13">
    <location>
        <begin position="1020"/>
        <end position="1047"/>
    </location>
</feature>
<reference evidence="21" key="1">
    <citation type="submission" date="2019-06" db="EMBL/GenBank/DDBJ databases">
        <authorList>
            <consortium name="Wellcome Sanger Institute Data Sharing"/>
        </authorList>
    </citation>
    <scope>NUCLEOTIDE SEQUENCE [LARGE SCALE GENOMIC DNA]</scope>
</reference>
<dbReference type="InterPro" id="IPR038535">
    <property type="entry name" value="CNOT1_TTP_bind_sf"/>
</dbReference>
<keyword evidence="3" id="KW-0963">Cytoplasm</keyword>
<keyword evidence="5" id="KW-0810">Translation regulation</keyword>
<dbReference type="InterPro" id="IPR040398">
    <property type="entry name" value="Not1"/>
</dbReference>
<proteinExistence type="inferred from homology"/>
<dbReference type="InterPro" id="IPR055454">
    <property type="entry name" value="CNOT1-like_NOT1_connector"/>
</dbReference>
<dbReference type="FunFam" id="1.25.40.790:FF:000001">
    <property type="entry name" value="Ccr4-not transcription complex subunit 1 isoform"/>
    <property type="match status" value="1"/>
</dbReference>
<reference evidence="21" key="2">
    <citation type="submission" date="2025-08" db="UniProtKB">
        <authorList>
            <consortium name="Ensembl"/>
        </authorList>
    </citation>
    <scope>IDENTIFICATION</scope>
</reference>
<dbReference type="Pfam" id="PF16417">
    <property type="entry name" value="CNOT1_TTP_bind"/>
    <property type="match status" value="1"/>
</dbReference>
<dbReference type="Gene3D" id="1.25.40.800">
    <property type="match status" value="1"/>
</dbReference>
<evidence type="ECO:0000259" key="16">
    <source>
        <dbReference type="Pfam" id="PF12842"/>
    </source>
</evidence>
<comment type="similarity">
    <text evidence="10">Belongs to the CNOT1 family.</text>
</comment>
<evidence type="ECO:0000256" key="13">
    <source>
        <dbReference type="SAM" id="MobiDB-lite"/>
    </source>
</evidence>
<dbReference type="FunFam" id="1.25.40.840:FF:000001">
    <property type="entry name" value="Ccr4-not transcription complex subunit 1 isoform"/>
    <property type="match status" value="1"/>
</dbReference>
<evidence type="ECO:0000259" key="20">
    <source>
        <dbReference type="Pfam" id="PF23590"/>
    </source>
</evidence>
<feature type="domain" description="CCR4-NOT transcription complex subunit 1 HEAT repeat" evidence="19">
    <location>
        <begin position="488"/>
        <end position="644"/>
    </location>
</feature>
<gene>
    <name evidence="21" type="primary">CNOT1</name>
    <name evidence="21" type="synonym">cnot1</name>
</gene>
<dbReference type="PANTHER" id="PTHR13162:SF8">
    <property type="entry name" value="CCR4-NOT TRANSCRIPTION COMPLEX SUBUNIT 1"/>
    <property type="match status" value="1"/>
</dbReference>
<keyword evidence="7" id="KW-0943">RNA-mediated gene silencing</keyword>
<dbReference type="Pfam" id="PF16418">
    <property type="entry name" value="CNOT1_HEAT"/>
    <property type="match status" value="1"/>
</dbReference>
<dbReference type="GO" id="GO:0030015">
    <property type="term" value="C:CCR4-NOT core complex"/>
    <property type="evidence" value="ECO:0007669"/>
    <property type="project" value="InterPro"/>
</dbReference>
<dbReference type="Gene3D" id="1.25.40.840">
    <property type="entry name" value="CCR4-NOT transcription complex subunit 1 TTP binding domain"/>
    <property type="match status" value="1"/>
</dbReference>
<dbReference type="GO" id="GO:0017148">
    <property type="term" value="P:negative regulation of translation"/>
    <property type="evidence" value="ECO:0007669"/>
    <property type="project" value="InterPro"/>
</dbReference>
<dbReference type="Pfam" id="PF12842">
    <property type="entry name" value="DUF3819"/>
    <property type="match status" value="1"/>
</dbReference>
<keyword evidence="14" id="KW-1133">Transmembrane helix</keyword>
<evidence type="ECO:0000259" key="18">
    <source>
        <dbReference type="Pfam" id="PF16417"/>
    </source>
</evidence>
<evidence type="ECO:0000256" key="4">
    <source>
        <dbReference type="ARBA" id="ARBA00022491"/>
    </source>
</evidence>
<evidence type="ECO:0000256" key="2">
    <source>
        <dbReference type="ARBA" id="ARBA00004496"/>
    </source>
</evidence>
<evidence type="ECO:0000256" key="11">
    <source>
        <dbReference type="ARBA" id="ARBA00032531"/>
    </source>
</evidence>
<evidence type="ECO:0000313" key="22">
    <source>
        <dbReference type="Proteomes" id="UP000472263"/>
    </source>
</evidence>
<evidence type="ECO:0000256" key="5">
    <source>
        <dbReference type="ARBA" id="ARBA00022845"/>
    </source>
</evidence>
<evidence type="ECO:0000256" key="14">
    <source>
        <dbReference type="SAM" id="Phobius"/>
    </source>
</evidence>
<feature type="compositionally biased region" description="Polar residues" evidence="13">
    <location>
        <begin position="713"/>
        <end position="737"/>
    </location>
</feature>
<sequence>MNLDSLSLALSQISYLVDNLTKKNYRASQQEIQHIVNRHGPEADRHLLRCLFSHVDFSGDGKSSGKDFHQTQFLIQECVSLISKPNFISTLCYAIDNPLHYQKVRWQLPYLTIILILFIEFSVSFWAVLPNELNTFIKQKLPDLLRSYVDADLGGNQEGGFQDIAIEVLHLLLSHLLFGQKGASGVGQEQIDAFLKTLCRDFPQERCPVVLAPLLYPEKRDILMDRILPDSGELAKTMMESSLAEFMQEVGYGFCASLDECRNIILQYGVREVTASQVARVLGMMARTHSGLADGIPLQSISAPGSGIWSDGKDKSDGSQAHTWNVEVLIDVVKEVNPNLNFKEVTYELDHPGFMIRDSKGLQIVVYGIQRGLGMEVFPVDLIYRPWKHAEGQLSFIQHSLMSPEVFCFADYPCHTVAIDILKAPPEDDNREIATWKSLDLVESLLRLSEVGQYEQVKQLFSFPIKHCPDMLVLALLQISTSWHTLRHELISNLMPIFLGNHPNSAIILHYAWHGQGQSPSIRQLIMHSMAEWYMRGEQYDQAKLSRILDVAQDLKSLSMLLNGTPFAFVIDLAALASRREYLKLDKWLTDKIREHGEPFIQACVTFLKRRCPSIMGGLAPDKEQPKSAQLPPETLATMLACLQSCAGSVSQELSETILTMVANCSNVMNKARQPPPGVMPKGRAPSTSSLDAISPVQMDPLSAMGSLNLGGTATSHTQSMQGFPSSLSSAFSNPQSPAKAFPPLSNPNPSTPFGGIGSLSSQLPGPLGSGIGSGIGSGLGMPAVSNDPFGTRKMSTPGLNPPTFQQTDLSQVWPEANQHFSKEIDDEANSYFQRIYNHPPHPTMSVDEVLEMLQRFKDSTIKREREVFNCMLRNLFEEYRFFPQYPDKELHITACLFGGIIEKGLVTYMALGLALRYVLEALRKPYGSKMYYFGIAALDRFKNRLKDYPQYCQHLASIGHFLQFPHHLQEYIEYGQQSRDPPVKMQGSITTPGSLALAQVQAQAQSQQTGVPKAPQPGQPSTLVTTTTTTTTASKTTTITRPTPSSFKKDVPPSINTTNIDTLLVATDQTERIVEPPENVQEKIAFIFNNLSQSNMTQKVEELKETVKEEFMPWVSQYLVMKRVSIEPNFHSLYSNFLDTLKNPEFVKMVLNETYRNIKVLLTSDKAAANFSDRSLLKNLGHWLGMITLAKNKPILYTDLEVKSLLLEAYVKGQQELLYVVPFVAKVLESSLRSMIFRPQNPWTMAIMNVLAELHQEHDLKLNLKFEIEVLCKNLSLDINELKPGNLLKDKDKLKSLEEQLSAPKKEAKPPEEMLPIVTTAAPSTPAATTTTCTTTGPPTPQFSYHDINVYALAGLAPHININVNIPLLQAHPQLKQCVRQSVERAVQELVHPVVDRSIKIAMTTCEQIVRKDFALDSEESRMRVAAHHMMRNLTAGMAMITCREPLLMSIATNLKNSFAAALRAPTPQQREMMEEAAARIAQDNCELACCFIQKTAVEKAGPEMDKRLATEFELRKHARQEGRRYCDPVVLTYQAERMPEQIRLKVGGVDPKQLAVYEEFARNVPGFLPSNDLSQPTGFLAQPMKQAWATDDVAQIYDKCMADLEQHLHAIPPALAMNPQTQALRSLLEAVAMARNSREGIAALGLLQKAVDGLLDATSGADADLLLRYRECHLLVLKALQDGRAYGPQWCNKQITRCLIECREEYKYNVEAVELLIRNHLVNMQQYDLHLAQSMENGLHYMAVAFAMQLVKLLLVDERSVSHITEADLFHTIETLMRTSAHSRANAPEGLPQLMDVVRSNYEAMIDRAHGGPNFMMHSGISQASEYDDPPGLREKAEYLLREWVNLYHSAAAGRDSTKAFSAFVGQMHQQGILKTDDLITRFFRLCTEMCVEISYRAQAEQQHNPAASAAIIRAKCYHNLDAFVRLIALLVKHSGEATNTVTKINLLNKVLGIVVGVLIQDHDVRQTEFQQLPYHRIFIMLLLELNAPEHVLETINFQTLTAFCNTFHILRPTKAPGFVYAWLELISHRIFIARMLAHTPQQKGWPMYAQLLIDLFKYLAPFLRNVELNKPMQILYKGTLRVLLVLLHDFPEFLCDYHYGFCDVIPPNCIQLRNLILSAFPRNMRLPDPFTPNLKVDMLSEINIAPRILTNFTGVMPSQFKKDLDSYLKTRSPVTFLSELRSNLQVSNEPGNRYNIQLINALVLYVGTQAIAHIHNKGSTPSMSTITHSAHMDIFQNLAVDLDTEGRYLFLNAIANQLRYPNSHTHYFSCTMLYLFAEANTEAIQEQITRLFQSVAQCCMGQKQAQQVMEGTGAS</sequence>
<evidence type="ECO:0000256" key="1">
    <source>
        <dbReference type="ARBA" id="ARBA00004123"/>
    </source>
</evidence>
<dbReference type="Gene3D" id="1.25.40.180">
    <property type="match status" value="1"/>
</dbReference>
<dbReference type="CDD" id="cd20710">
    <property type="entry name" value="NOT1_connector"/>
    <property type="match status" value="1"/>
</dbReference>
<dbReference type="GeneTree" id="ENSGT00390000014869"/>
<keyword evidence="9" id="KW-0539">Nucleus</keyword>
<evidence type="ECO:0000256" key="8">
    <source>
        <dbReference type="ARBA" id="ARBA00023163"/>
    </source>
</evidence>
<comment type="subcellular location">
    <subcellularLocation>
        <location evidence="2">Cytoplasm</location>
    </subcellularLocation>
    <subcellularLocation>
        <location evidence="1">Nucleus</location>
    </subcellularLocation>
</comment>
<reference evidence="21" key="3">
    <citation type="submission" date="2025-09" db="UniProtKB">
        <authorList>
            <consortium name="Ensembl"/>
        </authorList>
    </citation>
    <scope>IDENTIFICATION</scope>
</reference>
<dbReference type="Proteomes" id="UP000472263">
    <property type="component" value="Chromosome 6"/>
</dbReference>
<evidence type="ECO:0000256" key="9">
    <source>
        <dbReference type="ARBA" id="ARBA00023242"/>
    </source>
</evidence>
<dbReference type="Pfam" id="PF23590">
    <property type="entry name" value="NOT1_connector"/>
    <property type="match status" value="1"/>
</dbReference>
<feature type="region of interest" description="Disordered" evidence="13">
    <location>
        <begin position="713"/>
        <end position="740"/>
    </location>
</feature>
<keyword evidence="22" id="KW-1185">Reference proteome</keyword>
<feature type="transmembrane region" description="Helical" evidence="14">
    <location>
        <begin position="108"/>
        <end position="129"/>
    </location>
</feature>
<dbReference type="GO" id="GO:0000288">
    <property type="term" value="P:nuclear-transcribed mRNA catabolic process, deadenylation-dependent decay"/>
    <property type="evidence" value="ECO:0007669"/>
    <property type="project" value="TreeGrafter"/>
</dbReference>
<keyword evidence="6" id="KW-0805">Transcription regulation</keyword>
<dbReference type="FunFam" id="1.25.40.800:FF:000001">
    <property type="entry name" value="CCR4-NOT transcription complex subunit 1"/>
    <property type="match status" value="1"/>
</dbReference>
<feature type="region of interest" description="Disordered" evidence="13">
    <location>
        <begin position="1002"/>
        <end position="1054"/>
    </location>
</feature>
<dbReference type="GO" id="GO:0005634">
    <property type="term" value="C:nucleus"/>
    <property type="evidence" value="ECO:0007669"/>
    <property type="project" value="UniProtKB-SubCell"/>
</dbReference>
<dbReference type="GO" id="GO:0060090">
    <property type="term" value="F:molecular adaptor activity"/>
    <property type="evidence" value="ECO:0007669"/>
    <property type="project" value="TreeGrafter"/>
</dbReference>
<dbReference type="InterPro" id="IPR032194">
    <property type="entry name" value="CNOT1_HEAT"/>
</dbReference>
<dbReference type="Ensembl" id="ENSMMDT00005018761.1">
    <property type="protein sequence ID" value="ENSMMDP00005018313.1"/>
    <property type="gene ID" value="ENSMMDG00005009076.1"/>
</dbReference>
<evidence type="ECO:0000256" key="12">
    <source>
        <dbReference type="ARBA" id="ARBA00071432"/>
    </source>
</evidence>
<dbReference type="InterPro" id="IPR032193">
    <property type="entry name" value="CNOT1_TTP_bind"/>
</dbReference>
<dbReference type="InterPro" id="IPR024557">
    <property type="entry name" value="CNOT1_dom_4"/>
</dbReference>
<evidence type="ECO:0000256" key="6">
    <source>
        <dbReference type="ARBA" id="ARBA00023015"/>
    </source>
</evidence>
<evidence type="ECO:0000259" key="15">
    <source>
        <dbReference type="Pfam" id="PF04054"/>
    </source>
</evidence>
<organism evidence="21 22">
    <name type="scientific">Myripristis murdjan</name>
    <name type="common">pinecone soldierfish</name>
    <dbReference type="NCBI Taxonomy" id="586833"/>
    <lineage>
        <taxon>Eukaryota</taxon>
        <taxon>Metazoa</taxon>
        <taxon>Chordata</taxon>
        <taxon>Craniata</taxon>
        <taxon>Vertebrata</taxon>
        <taxon>Euteleostomi</taxon>
        <taxon>Actinopterygii</taxon>
        <taxon>Neopterygii</taxon>
        <taxon>Teleostei</taxon>
        <taxon>Neoteleostei</taxon>
        <taxon>Acanthomorphata</taxon>
        <taxon>Holocentriformes</taxon>
        <taxon>Holocentridae</taxon>
        <taxon>Myripristis</taxon>
    </lineage>
</organism>
<dbReference type="Pfam" id="PF16415">
    <property type="entry name" value="CNOT1_CAF1_bind"/>
    <property type="match status" value="1"/>
</dbReference>
<evidence type="ECO:0000313" key="21">
    <source>
        <dbReference type="Ensembl" id="ENSMMDP00005018313.1"/>
    </source>
</evidence>
<dbReference type="InterPro" id="IPR032191">
    <property type="entry name" value="CNOT1_CAF1_bind"/>
</dbReference>
<dbReference type="Gene3D" id="1.25.40.790">
    <property type="match status" value="1"/>
</dbReference>
<keyword evidence="8" id="KW-0804">Transcription</keyword>
<dbReference type="Pfam" id="PF04054">
    <property type="entry name" value="Not1"/>
    <property type="match status" value="1"/>
</dbReference>
<evidence type="ECO:0000256" key="3">
    <source>
        <dbReference type="ARBA" id="ARBA00022490"/>
    </source>
</evidence>
<feature type="domain" description="CCR4-NOT transcription complex subunit 1 TTP binding" evidence="18">
    <location>
        <begin position="806"/>
        <end position="983"/>
    </location>
</feature>